<dbReference type="SUPFAM" id="SSF53335">
    <property type="entry name" value="S-adenosyl-L-methionine-dependent methyltransferases"/>
    <property type="match status" value="1"/>
</dbReference>
<name>A0A1R2BGP9_9CILI</name>
<evidence type="ECO:0000256" key="2">
    <source>
        <dbReference type="ARBA" id="ARBA00022603"/>
    </source>
</evidence>
<accession>A0A1R2BGP9</accession>
<dbReference type="OrthoDB" id="1298661at2759"/>
<proteinExistence type="inferred from homology"/>
<dbReference type="PANTHER" id="PTHR12753">
    <property type="entry name" value="AD-003 - RELATED"/>
    <property type="match status" value="1"/>
</dbReference>
<keyword evidence="13" id="KW-1185">Reference proteome</keyword>
<comment type="similarity">
    <text evidence="1">Belongs to the methyltransferase superfamily. NTM1 family.</text>
</comment>
<feature type="binding site" evidence="11">
    <location>
        <position position="104"/>
    </location>
    <ligand>
        <name>S-adenosyl-L-methionine</name>
        <dbReference type="ChEBI" id="CHEBI:59789"/>
    </ligand>
</feature>
<keyword evidence="4 11" id="KW-0949">S-adenosyl-L-methionine</keyword>
<keyword evidence="2" id="KW-0489">Methyltransferase</keyword>
<comment type="catalytic activity">
    <reaction evidence="10">
        <text>N-terminal L-alanyl-L-prolyl-L-lysyl-[protein] + 3 S-adenosyl-L-methionine = N-terminal N,N,N-trimethyl-L-alanyl-L-prolyl-L-lysyl-[protein] + 3 S-adenosyl-L-homocysteine + 3 H(+)</text>
        <dbReference type="Rhea" id="RHEA:54712"/>
        <dbReference type="Rhea" id="RHEA-COMP:13785"/>
        <dbReference type="Rhea" id="RHEA-COMP:13971"/>
        <dbReference type="ChEBI" id="CHEBI:15378"/>
        <dbReference type="ChEBI" id="CHEBI:57856"/>
        <dbReference type="ChEBI" id="CHEBI:59789"/>
        <dbReference type="ChEBI" id="CHEBI:138057"/>
        <dbReference type="ChEBI" id="CHEBI:138315"/>
        <dbReference type="EC" id="2.1.1.244"/>
    </reaction>
</comment>
<dbReference type="GO" id="GO:0005737">
    <property type="term" value="C:cytoplasm"/>
    <property type="evidence" value="ECO:0007669"/>
    <property type="project" value="TreeGrafter"/>
</dbReference>
<dbReference type="EC" id="2.1.1.244" evidence="5"/>
<sequence length="257" mass="29753">METKKFLTRDEAQGEDSLGFRYNSLEEMWAVELSSPQIRSKENWYSSGNSYWSNLEPTIASVLGGSDDIHEPDIRESSEFLEEVCGKYNVPRHIVLDCGAGIGRVTKFLLLDRFDTIDMLEQCSNFIDFARTFVSSNKIRNYFNIGAQNFQSKEKYDVIWVQWVLSQLTDDDLFTFLINIKESLSPTGVLIFKENIKRKGFIVHKDDFSVTRCEKMLKHAFEKSGLNIIEEKLQKDWPNDLLDIKMFACIPAERINS</sequence>
<dbReference type="CDD" id="cd02440">
    <property type="entry name" value="AdoMet_MTases"/>
    <property type="match status" value="1"/>
</dbReference>
<evidence type="ECO:0000256" key="11">
    <source>
        <dbReference type="PIRSR" id="PIRSR016958-1"/>
    </source>
</evidence>
<evidence type="ECO:0000256" key="4">
    <source>
        <dbReference type="ARBA" id="ARBA00022691"/>
    </source>
</evidence>
<comment type="caution">
    <text evidence="12">The sequence shown here is derived from an EMBL/GenBank/DDBJ whole genome shotgun (WGS) entry which is preliminary data.</text>
</comment>
<evidence type="ECO:0000256" key="10">
    <source>
        <dbReference type="ARBA" id="ARBA00048167"/>
    </source>
</evidence>
<evidence type="ECO:0000256" key="7">
    <source>
        <dbReference type="ARBA" id="ARBA00043129"/>
    </source>
</evidence>
<evidence type="ECO:0000256" key="1">
    <source>
        <dbReference type="ARBA" id="ARBA00009059"/>
    </source>
</evidence>
<dbReference type="Gene3D" id="3.40.50.150">
    <property type="entry name" value="Vaccinia Virus protein VP39"/>
    <property type="match status" value="1"/>
</dbReference>
<comment type="catalytic activity">
    <reaction evidence="8">
        <text>N-terminal L-seryl-L-prolyl-L-lysyl-[protein] + 3 S-adenosyl-L-methionine = N-terminal N,N,N-trimethyl-L-seryl-L-prolyl-L-lysyl-[protein] + 3 S-adenosyl-L-homocysteine + 3 H(+)</text>
        <dbReference type="Rhea" id="RHEA:54724"/>
        <dbReference type="Rhea" id="RHEA-COMP:13789"/>
        <dbReference type="Rhea" id="RHEA-COMP:13973"/>
        <dbReference type="ChEBI" id="CHEBI:15378"/>
        <dbReference type="ChEBI" id="CHEBI:57856"/>
        <dbReference type="ChEBI" id="CHEBI:59789"/>
        <dbReference type="ChEBI" id="CHEBI:138061"/>
        <dbReference type="ChEBI" id="CHEBI:138317"/>
        <dbReference type="EC" id="2.1.1.244"/>
    </reaction>
</comment>
<dbReference type="GO" id="GO:0071885">
    <property type="term" value="F:N-terminal protein N-methyltransferase activity"/>
    <property type="evidence" value="ECO:0007669"/>
    <property type="project" value="UniProtKB-EC"/>
</dbReference>
<evidence type="ECO:0000256" key="3">
    <source>
        <dbReference type="ARBA" id="ARBA00022679"/>
    </source>
</evidence>
<dbReference type="InterPro" id="IPR008576">
    <property type="entry name" value="MeTrfase_NTM1"/>
</dbReference>
<keyword evidence="3" id="KW-0808">Transferase</keyword>
<evidence type="ECO:0000313" key="13">
    <source>
        <dbReference type="Proteomes" id="UP000187209"/>
    </source>
</evidence>
<organism evidence="12 13">
    <name type="scientific">Stentor coeruleus</name>
    <dbReference type="NCBI Taxonomy" id="5963"/>
    <lineage>
        <taxon>Eukaryota</taxon>
        <taxon>Sar</taxon>
        <taxon>Alveolata</taxon>
        <taxon>Ciliophora</taxon>
        <taxon>Postciliodesmatophora</taxon>
        <taxon>Heterotrichea</taxon>
        <taxon>Heterotrichida</taxon>
        <taxon>Stentoridae</taxon>
        <taxon>Stentor</taxon>
    </lineage>
</organism>
<evidence type="ECO:0000256" key="6">
    <source>
        <dbReference type="ARBA" id="ARBA00039449"/>
    </source>
</evidence>
<protein>
    <recommendedName>
        <fullName evidence="6">Alpha N-terminal protein methyltransferase 1</fullName>
        <ecNumber evidence="5">2.1.1.244</ecNumber>
    </recommendedName>
    <alternativeName>
        <fullName evidence="7">X-Pro-Lys N-terminal protein methyltransferase 1</fullName>
    </alternativeName>
</protein>
<feature type="binding site" evidence="11">
    <location>
        <position position="162"/>
    </location>
    <ligand>
        <name>S-adenosyl-L-methionine</name>
        <dbReference type="ChEBI" id="CHEBI:59789"/>
    </ligand>
</feature>
<dbReference type="InterPro" id="IPR029063">
    <property type="entry name" value="SAM-dependent_MTases_sf"/>
</dbReference>
<evidence type="ECO:0000256" key="8">
    <source>
        <dbReference type="ARBA" id="ARBA00047306"/>
    </source>
</evidence>
<reference evidence="12 13" key="1">
    <citation type="submission" date="2016-11" db="EMBL/GenBank/DDBJ databases">
        <title>The macronuclear genome of Stentor coeruleus: a giant cell with tiny introns.</title>
        <authorList>
            <person name="Slabodnick M."/>
            <person name="Ruby J.G."/>
            <person name="Reiff S.B."/>
            <person name="Swart E.C."/>
            <person name="Gosai S."/>
            <person name="Prabakaran S."/>
            <person name="Witkowska E."/>
            <person name="Larue G.E."/>
            <person name="Fisher S."/>
            <person name="Freeman R.M."/>
            <person name="Gunawardena J."/>
            <person name="Chu W."/>
            <person name="Stover N.A."/>
            <person name="Gregory B.D."/>
            <person name="Nowacki M."/>
            <person name="Derisi J."/>
            <person name="Roy S.W."/>
            <person name="Marshall W.F."/>
            <person name="Sood P."/>
        </authorList>
    </citation>
    <scope>NUCLEOTIDE SEQUENCE [LARGE SCALE GENOMIC DNA]</scope>
    <source>
        <strain evidence="12">WM001</strain>
    </source>
</reference>
<comment type="catalytic activity">
    <reaction evidence="9">
        <text>N-terminal L-prolyl-L-prolyl-L-lysyl-[protein] + 2 S-adenosyl-L-methionine = N-terminal N,N-dimethyl-L-prolyl-L-prolyl-L-lysyl-[protein] + 2 S-adenosyl-L-homocysteine + 2 H(+)</text>
        <dbReference type="Rhea" id="RHEA:54736"/>
        <dbReference type="Rhea" id="RHEA-COMP:13787"/>
        <dbReference type="Rhea" id="RHEA-COMP:13974"/>
        <dbReference type="ChEBI" id="CHEBI:15378"/>
        <dbReference type="ChEBI" id="CHEBI:57856"/>
        <dbReference type="ChEBI" id="CHEBI:59789"/>
        <dbReference type="ChEBI" id="CHEBI:138059"/>
        <dbReference type="ChEBI" id="CHEBI:138318"/>
        <dbReference type="EC" id="2.1.1.244"/>
    </reaction>
</comment>
<dbReference type="PANTHER" id="PTHR12753:SF0">
    <property type="entry name" value="ALPHA N-TERMINAL PROTEIN METHYLTRANSFERASE 1"/>
    <property type="match status" value="1"/>
</dbReference>
<dbReference type="Pfam" id="PF05891">
    <property type="entry name" value="Methyltransf_PK"/>
    <property type="match status" value="1"/>
</dbReference>
<dbReference type="AlphaFoldDB" id="A0A1R2BGP9"/>
<evidence type="ECO:0000256" key="9">
    <source>
        <dbReference type="ARBA" id="ARBA00047885"/>
    </source>
</evidence>
<dbReference type="EMBL" id="MPUH01000659">
    <property type="protein sequence ID" value="OMJ75957.1"/>
    <property type="molecule type" value="Genomic_DNA"/>
</dbReference>
<dbReference type="PIRSF" id="PIRSF016958">
    <property type="entry name" value="DUF858_MeTrfase_lik"/>
    <property type="match status" value="1"/>
</dbReference>
<dbReference type="Proteomes" id="UP000187209">
    <property type="component" value="Unassembled WGS sequence"/>
</dbReference>
<dbReference type="GO" id="GO:0032259">
    <property type="term" value="P:methylation"/>
    <property type="evidence" value="ECO:0007669"/>
    <property type="project" value="UniProtKB-KW"/>
</dbReference>
<feature type="binding site" evidence="11">
    <location>
        <position position="99"/>
    </location>
    <ligand>
        <name>S-adenosyl-L-methionine</name>
        <dbReference type="ChEBI" id="CHEBI:59789"/>
    </ligand>
</feature>
<evidence type="ECO:0000256" key="5">
    <source>
        <dbReference type="ARBA" id="ARBA00039112"/>
    </source>
</evidence>
<evidence type="ECO:0000313" key="12">
    <source>
        <dbReference type="EMBL" id="OMJ75957.1"/>
    </source>
</evidence>
<gene>
    <name evidence="12" type="ORF">SteCoe_24764</name>
</gene>